<evidence type="ECO:0000313" key="2">
    <source>
        <dbReference type="EMBL" id="CAK0906686.1"/>
    </source>
</evidence>
<keyword evidence="1" id="KW-0472">Membrane</keyword>
<evidence type="ECO:0000256" key="1">
    <source>
        <dbReference type="SAM" id="Phobius"/>
    </source>
</evidence>
<dbReference type="EMBL" id="CAUYUJ010021729">
    <property type="protein sequence ID" value="CAK0906686.1"/>
    <property type="molecule type" value="Genomic_DNA"/>
</dbReference>
<feature type="transmembrane region" description="Helical" evidence="1">
    <location>
        <begin position="179"/>
        <end position="201"/>
    </location>
</feature>
<feature type="non-terminal residue" evidence="2">
    <location>
        <position position="353"/>
    </location>
</feature>
<protein>
    <submittedName>
        <fullName evidence="2">Uncharacterized protein</fullName>
    </submittedName>
</protein>
<accession>A0ABN9Y2J3</accession>
<proteinExistence type="predicted"/>
<comment type="caution">
    <text evidence="2">The sequence shown here is derived from an EMBL/GenBank/DDBJ whole genome shotgun (WGS) entry which is preliminary data.</text>
</comment>
<feature type="transmembrane region" description="Helical" evidence="1">
    <location>
        <begin position="81"/>
        <end position="104"/>
    </location>
</feature>
<gene>
    <name evidence="2" type="ORF">PCOR1329_LOCUS81933</name>
</gene>
<reference evidence="2" key="1">
    <citation type="submission" date="2023-10" db="EMBL/GenBank/DDBJ databases">
        <authorList>
            <person name="Chen Y."/>
            <person name="Shah S."/>
            <person name="Dougan E. K."/>
            <person name="Thang M."/>
            <person name="Chan C."/>
        </authorList>
    </citation>
    <scope>NUCLEOTIDE SEQUENCE [LARGE SCALE GENOMIC DNA]</scope>
</reference>
<organism evidence="2 3">
    <name type="scientific">Prorocentrum cordatum</name>
    <dbReference type="NCBI Taxonomy" id="2364126"/>
    <lineage>
        <taxon>Eukaryota</taxon>
        <taxon>Sar</taxon>
        <taxon>Alveolata</taxon>
        <taxon>Dinophyceae</taxon>
        <taxon>Prorocentrales</taxon>
        <taxon>Prorocentraceae</taxon>
        <taxon>Prorocentrum</taxon>
    </lineage>
</organism>
<evidence type="ECO:0000313" key="3">
    <source>
        <dbReference type="Proteomes" id="UP001189429"/>
    </source>
</evidence>
<name>A0ABN9Y2J3_9DINO</name>
<sequence>MGCEARGGEGASGSRRRCWAWQLGFESRASDGHRLLTVPDGLRVNLKTVTAGRVGCFVALCMLCLVVQSLLAKLFTLPFGWVFLVTGLLTMVFGTVLGVGAALAMETALSLGTTLDQGRDGDQDDARHLSCVEPSVQGEWVVVALTEVVDLDCMRSHGGTSVEIMRSTPITRLQTVPKVLLYACSMVPLSFLLSVMVASTLRIANHLPLVGLRLLLGPPPFEAAVLECTMLQLGQKADSSALTMLSLIFDWACSATKTLKVAFGIVQVSRGRAGDRDPAGAQGNVDSAIVPGRIFGTYKLCDTVVPIGDRFRYYGTFSVRLLELGRRRLCDKVNINTYKFNRSDTTGGAGTEL</sequence>
<keyword evidence="3" id="KW-1185">Reference proteome</keyword>
<dbReference type="Proteomes" id="UP001189429">
    <property type="component" value="Unassembled WGS sequence"/>
</dbReference>
<keyword evidence="1" id="KW-0812">Transmembrane</keyword>
<feature type="transmembrane region" description="Helical" evidence="1">
    <location>
        <begin position="54"/>
        <end position="75"/>
    </location>
</feature>
<keyword evidence="1" id="KW-1133">Transmembrane helix</keyword>